<evidence type="ECO:0000256" key="3">
    <source>
        <dbReference type="ARBA" id="ARBA00022705"/>
    </source>
</evidence>
<dbReference type="Pfam" id="PF14826">
    <property type="entry name" value="FACT-Spt16_Nlob"/>
    <property type="match status" value="1"/>
</dbReference>
<evidence type="ECO:0000256" key="9">
    <source>
        <dbReference type="ARBA" id="ARBA00023242"/>
    </source>
</evidence>
<evidence type="ECO:0000313" key="16">
    <source>
        <dbReference type="EMBL" id="KAK5987481.1"/>
    </source>
</evidence>
<dbReference type="SMART" id="SM01286">
    <property type="entry name" value="SPT16"/>
    <property type="match status" value="1"/>
</dbReference>
<dbReference type="InterPro" id="IPR056595">
    <property type="entry name" value="Fact-SPT16_PH"/>
</dbReference>
<dbReference type="Pfam" id="PF00557">
    <property type="entry name" value="Peptidase_M24"/>
    <property type="match status" value="1"/>
</dbReference>
<feature type="compositionally biased region" description="Acidic residues" evidence="12">
    <location>
        <begin position="944"/>
        <end position="1004"/>
    </location>
</feature>
<dbReference type="SMART" id="SM01285">
    <property type="entry name" value="FACT-Spt16_Nlob"/>
    <property type="match status" value="1"/>
</dbReference>
<dbReference type="InterPro" id="IPR011993">
    <property type="entry name" value="PH-like_dom_sf"/>
</dbReference>
<organism evidence="16 17">
    <name type="scientific">Cladobotryum mycophilum</name>
    <dbReference type="NCBI Taxonomy" id="491253"/>
    <lineage>
        <taxon>Eukaryota</taxon>
        <taxon>Fungi</taxon>
        <taxon>Dikarya</taxon>
        <taxon>Ascomycota</taxon>
        <taxon>Pezizomycotina</taxon>
        <taxon>Sordariomycetes</taxon>
        <taxon>Hypocreomycetidae</taxon>
        <taxon>Hypocreales</taxon>
        <taxon>Hypocreaceae</taxon>
        <taxon>Cladobotryum</taxon>
    </lineage>
</organism>
<evidence type="ECO:0000313" key="17">
    <source>
        <dbReference type="Proteomes" id="UP001338125"/>
    </source>
</evidence>
<dbReference type="Gene3D" id="3.40.350.10">
    <property type="entry name" value="Creatinase/prolidase N-terminal domain"/>
    <property type="match status" value="1"/>
</dbReference>
<feature type="compositionally biased region" description="Basic and acidic residues" evidence="12">
    <location>
        <begin position="476"/>
        <end position="508"/>
    </location>
</feature>
<keyword evidence="4 10" id="KW-0227">DNA damage</keyword>
<feature type="coiled-coil region" evidence="11">
    <location>
        <begin position="626"/>
        <end position="653"/>
    </location>
</feature>
<dbReference type="Pfam" id="PF21091">
    <property type="entry name" value="SPT16_C"/>
    <property type="match status" value="1"/>
</dbReference>
<dbReference type="Proteomes" id="UP001338125">
    <property type="component" value="Unassembled WGS sequence"/>
</dbReference>
<feature type="region of interest" description="Disordered" evidence="12">
    <location>
        <begin position="440"/>
        <end position="519"/>
    </location>
</feature>
<comment type="subunit">
    <text evidence="10">Component of the FACT complex.</text>
</comment>
<evidence type="ECO:0000259" key="15">
    <source>
        <dbReference type="SMART" id="SM01287"/>
    </source>
</evidence>
<dbReference type="InterPro" id="IPR029148">
    <property type="entry name" value="FACT-SPT16_Nlobe"/>
</dbReference>
<feature type="domain" description="FACT complex subunit SPT16 middle" evidence="14">
    <location>
        <begin position="547"/>
        <end position="697"/>
    </location>
</feature>
<dbReference type="PANTHER" id="PTHR13980">
    <property type="entry name" value="CDC68 RELATED"/>
    <property type="match status" value="1"/>
</dbReference>
<dbReference type="InterPro" id="IPR029149">
    <property type="entry name" value="Creatin/AminoP/Spt16_N"/>
</dbReference>
<dbReference type="CDD" id="cd01091">
    <property type="entry name" value="CDC68-like"/>
    <property type="match status" value="1"/>
</dbReference>
<comment type="caution">
    <text evidence="16">The sequence shown here is derived from an EMBL/GenBank/DDBJ whole genome shotgun (WGS) entry which is preliminary data.</text>
</comment>
<reference evidence="16 17" key="1">
    <citation type="submission" date="2024-01" db="EMBL/GenBank/DDBJ databases">
        <title>Complete genome of Cladobotryum mycophilum ATHUM6906.</title>
        <authorList>
            <person name="Christinaki A.C."/>
            <person name="Myridakis A.I."/>
            <person name="Kouvelis V.N."/>
        </authorList>
    </citation>
    <scope>NUCLEOTIDE SEQUENCE [LARGE SCALE GENOMIC DNA]</scope>
    <source>
        <strain evidence="16 17">ATHUM6906</strain>
    </source>
</reference>
<evidence type="ECO:0000256" key="7">
    <source>
        <dbReference type="ARBA" id="ARBA00023163"/>
    </source>
</evidence>
<keyword evidence="9 10" id="KW-0539">Nucleus</keyword>
<dbReference type="InterPro" id="IPR048969">
    <property type="entry name" value="FACT_SPT16_C"/>
</dbReference>
<dbReference type="Gene3D" id="2.30.29.150">
    <property type="match status" value="1"/>
</dbReference>
<comment type="subcellular location">
    <subcellularLocation>
        <location evidence="10">Nucleus</location>
    </subcellularLocation>
    <subcellularLocation>
        <location evidence="10">Chromosome</location>
    </subcellularLocation>
</comment>
<keyword evidence="6 11" id="KW-0175">Coiled coil</keyword>
<evidence type="ECO:0000256" key="5">
    <source>
        <dbReference type="ARBA" id="ARBA00023015"/>
    </source>
</evidence>
<feature type="domain" description="Histone chaperone RTT106/FACT complex subunit SPT16-like middle" evidence="15">
    <location>
        <begin position="822"/>
        <end position="912"/>
    </location>
</feature>
<proteinExistence type="inferred from homology"/>
<gene>
    <name evidence="16" type="ORF">PT974_11611</name>
</gene>
<keyword evidence="2 10" id="KW-0158">Chromosome</keyword>
<dbReference type="SMART" id="SM01287">
    <property type="entry name" value="Rtt106"/>
    <property type="match status" value="1"/>
</dbReference>
<dbReference type="Gene3D" id="2.30.29.210">
    <property type="entry name" value="FACT complex subunit Spt16p/Cdc68p"/>
    <property type="match status" value="1"/>
</dbReference>
<keyword evidence="5 10" id="KW-0805">Transcription regulation</keyword>
<feature type="compositionally biased region" description="Basic and acidic residues" evidence="12">
    <location>
        <begin position="1012"/>
        <end position="1025"/>
    </location>
</feature>
<feature type="domain" description="FACT complex subunit SPT16 N-terminal lobe" evidence="13">
    <location>
        <begin position="6"/>
        <end position="167"/>
    </location>
</feature>
<sequence>MAEIKIDNKLFQERLSHFVTAWKNDLRSKDSLFGGASSIVVMMGKVEEIPEFHKNNAMHFWLLGYEFPTTLMLFTLDTLYILTTQKKAKHLDQLKGGRFPIEVLVRGKDATENEKLFVTIADKIKEAGKKVGTIAKDTSKGPFVEEWKKLFAEHCKEVEEVDISTALSTNAFSIKDESELRAMRTASKACVALMTPYFLDEMSNILDAEKKVKHSVLAEKVDKKLDDTKFWKTVELPSKGKLPSDLDAAQLDWILGPSIQSGGKYDLRFAAEPNDDVLHAGIIIAGLGLRYKSYCSTIARTYLVDPNKSQESNYKLLYMIHNTIIKEIKDGMAARDVYAKAVGIIKSKKPEMEKHFLKNVGWGIGLENRDPTLILNAKNQRTLKDGMTLIINTGFQDIENPQPQDKNSKIYSLVLTDTIRVTTTEPVVFTAEAPTSADANSFFFKDDEEAEPTPKKEKKDSRVGAVATKNITSTRLRSERTTQVDDDADKKRREHQRELAQKKQKEGLARFAESTSDKNGNEVKKFKRFESYKRDNQFPLKIKNMEIVVDSKNSTVVLPIMGRPVPFHINTIKNASKSDEGEFTFLRINFLSPGQGVGRKDDQPFEDASAHFVRSLTFRSLDGDRYSEIATQISNLKRDVVKKEQEKKDMEDVVEQDKLLEIRNRRPAVLDNVYIRPAMEGKRVPGKVEIHQNGIRYQSPLNAQHRVDILFSNVKHLFFQPCQHELIVIIHIHLKDPIIVGNKKKTKDVQFYREATDIQFDETGNRKRKYRYGDEDEFEAEQEERRRRTELDRLFQGFTQKIAEAGRNENIEVDMPIRDLGFNGVPFRSNVFIQPTTDCLIQVVEPPFMVITIEDIELAHLERVQFGLKNFDMVFVFKDFTRAPYHINTIPVEFLDQVKDFLDSSDIAFTEGPLNLNWPTIMKTVNADTHQFFVDGGWSFLQSESDESGGEDESDEESAFEMDDDDLDEVSESSEEDSDFGSNASDDEDDAEFDSDDEGEDWDEMEKKARKRDKEGGLKDEEPRGGKKRKR</sequence>
<evidence type="ECO:0000256" key="8">
    <source>
        <dbReference type="ARBA" id="ARBA00023204"/>
    </source>
</evidence>
<comment type="function">
    <text evidence="10">Component of the FACT complex, a general chromatin factor that acts to reorganize nucleosomes. The FACT complex is involved in multiple processes that require DNA as a template such as mRNA elongation, DNA replication and DNA repair. During transcription elongation the FACT complex acts as a histone chaperone that both destabilizes and restores nucleosomal structure. It facilitates the passage of RNA polymerase II and transcription by promoting the dissociation of one histone H2A-H2B dimer from the nucleosome, then subsequently promotes the reestablishment of the nucleosome following the passage of RNA polymerase II.</text>
</comment>
<dbReference type="Gene3D" id="2.30.29.30">
    <property type="entry name" value="Pleckstrin-homology domain (PH domain)/Phosphotyrosine-binding domain (PTB)"/>
    <property type="match status" value="1"/>
</dbReference>
<dbReference type="Pfam" id="PF08512">
    <property type="entry name" value="Rttp106-like_middle"/>
    <property type="match status" value="1"/>
</dbReference>
<dbReference type="InterPro" id="IPR013953">
    <property type="entry name" value="FACT_SPT16_M"/>
</dbReference>
<keyword evidence="7 10" id="KW-0804">Transcription</keyword>
<accession>A0ABR0S6N1</accession>
<evidence type="ECO:0000256" key="1">
    <source>
        <dbReference type="ARBA" id="ARBA00010779"/>
    </source>
</evidence>
<evidence type="ECO:0000256" key="12">
    <source>
        <dbReference type="SAM" id="MobiDB-lite"/>
    </source>
</evidence>
<evidence type="ECO:0000256" key="10">
    <source>
        <dbReference type="RuleBase" id="RU367052"/>
    </source>
</evidence>
<evidence type="ECO:0000256" key="2">
    <source>
        <dbReference type="ARBA" id="ARBA00022454"/>
    </source>
</evidence>
<feature type="compositionally biased region" description="Basic and acidic residues" evidence="12">
    <location>
        <begin position="452"/>
        <end position="462"/>
    </location>
</feature>
<dbReference type="InterPro" id="IPR036005">
    <property type="entry name" value="Creatinase/aminopeptidase-like"/>
</dbReference>
<dbReference type="Pfam" id="PF08644">
    <property type="entry name" value="SPT16"/>
    <property type="match status" value="1"/>
</dbReference>
<feature type="region of interest" description="Disordered" evidence="12">
    <location>
        <begin position="943"/>
        <end position="1031"/>
    </location>
</feature>
<dbReference type="PANTHER" id="PTHR13980:SF15">
    <property type="entry name" value="FACT COMPLEX SUBUNIT SPT16"/>
    <property type="match status" value="1"/>
</dbReference>
<evidence type="ECO:0000256" key="4">
    <source>
        <dbReference type="ARBA" id="ARBA00022763"/>
    </source>
</evidence>
<dbReference type="InterPro" id="IPR000994">
    <property type="entry name" value="Pept_M24"/>
</dbReference>
<dbReference type="SUPFAM" id="SSF55920">
    <property type="entry name" value="Creatinase/aminopeptidase"/>
    <property type="match status" value="1"/>
</dbReference>
<evidence type="ECO:0000256" key="11">
    <source>
        <dbReference type="SAM" id="Coils"/>
    </source>
</evidence>
<evidence type="ECO:0000259" key="14">
    <source>
        <dbReference type="SMART" id="SM01286"/>
    </source>
</evidence>
<comment type="similarity">
    <text evidence="1 10">Belongs to the peptidase M24 family. SPT16 subfamily.</text>
</comment>
<name>A0ABR0S6N1_9HYPO</name>
<evidence type="ECO:0000259" key="13">
    <source>
        <dbReference type="SMART" id="SM01285"/>
    </source>
</evidence>
<dbReference type="InterPro" id="IPR033825">
    <property type="entry name" value="Spt16_M24"/>
</dbReference>
<keyword evidence="3 10" id="KW-0235">DNA replication</keyword>
<dbReference type="EMBL" id="JAVFKD010000016">
    <property type="protein sequence ID" value="KAK5987481.1"/>
    <property type="molecule type" value="Genomic_DNA"/>
</dbReference>
<keyword evidence="17" id="KW-1185">Reference proteome</keyword>
<keyword evidence="8 10" id="KW-0234">DNA repair</keyword>
<dbReference type="Gene3D" id="3.90.230.10">
    <property type="entry name" value="Creatinase/methionine aminopeptidase superfamily"/>
    <property type="match status" value="1"/>
</dbReference>
<dbReference type="InterPro" id="IPR040258">
    <property type="entry name" value="Spt16"/>
</dbReference>
<dbReference type="InterPro" id="IPR013719">
    <property type="entry name" value="RTT106/SPT16-like_middle_dom"/>
</dbReference>
<protein>
    <recommendedName>
        <fullName evidence="10">FACT complex subunit</fullName>
    </recommendedName>
</protein>
<evidence type="ECO:0000256" key="6">
    <source>
        <dbReference type="ARBA" id="ARBA00023054"/>
    </source>
</evidence>
<dbReference type="Pfam" id="PF24824">
    <property type="entry name" value="PH_SPT16"/>
    <property type="match status" value="1"/>
</dbReference>